<protein>
    <submittedName>
        <fullName evidence="3">Putative dynein heavy chain</fullName>
    </submittedName>
</protein>
<evidence type="ECO:0000259" key="2">
    <source>
        <dbReference type="Pfam" id="PF12781"/>
    </source>
</evidence>
<dbReference type="InterPro" id="IPR027417">
    <property type="entry name" value="P-loop_NTPase"/>
</dbReference>
<name>A0A086M561_TOXGO</name>
<organism evidence="3 4">
    <name type="scientific">Toxoplasma gondii RUB</name>
    <dbReference type="NCBI Taxonomy" id="935652"/>
    <lineage>
        <taxon>Eukaryota</taxon>
        <taxon>Sar</taxon>
        <taxon>Alveolata</taxon>
        <taxon>Apicomplexa</taxon>
        <taxon>Conoidasida</taxon>
        <taxon>Coccidia</taxon>
        <taxon>Eucoccidiorida</taxon>
        <taxon>Eimeriorina</taxon>
        <taxon>Sarcocystidae</taxon>
        <taxon>Toxoplasma</taxon>
    </lineage>
</organism>
<evidence type="ECO:0000313" key="4">
    <source>
        <dbReference type="Proteomes" id="UP000028834"/>
    </source>
</evidence>
<feature type="non-terminal residue" evidence="3">
    <location>
        <position position="1"/>
    </location>
</feature>
<evidence type="ECO:0000313" key="3">
    <source>
        <dbReference type="EMBL" id="KFG64029.1"/>
    </source>
</evidence>
<dbReference type="PANTHER" id="PTHR22878">
    <property type="entry name" value="DYNEIN HEAVY CHAIN 6, AXONEMAL-LIKE-RELATED"/>
    <property type="match status" value="1"/>
</dbReference>
<dbReference type="GO" id="GO:0007018">
    <property type="term" value="P:microtubule-based movement"/>
    <property type="evidence" value="ECO:0007669"/>
    <property type="project" value="InterPro"/>
</dbReference>
<evidence type="ECO:0000256" key="1">
    <source>
        <dbReference type="SAM" id="Phobius"/>
    </source>
</evidence>
<dbReference type="Proteomes" id="UP000028834">
    <property type="component" value="Unassembled WGS sequence"/>
</dbReference>
<dbReference type="AlphaFoldDB" id="A0A086M561"/>
<dbReference type="Gene3D" id="1.20.920.20">
    <property type="match status" value="1"/>
</dbReference>
<keyword evidence="1" id="KW-0472">Membrane</keyword>
<dbReference type="EMBL" id="AFYV02000774">
    <property type="protein sequence ID" value="KFG64029.1"/>
    <property type="molecule type" value="Genomic_DNA"/>
</dbReference>
<accession>A0A086M561</accession>
<feature type="domain" description="Dynein heavy chain ATP-binding dynein motor region" evidence="2">
    <location>
        <begin position="64"/>
        <end position="107"/>
    </location>
</feature>
<proteinExistence type="predicted"/>
<dbReference type="GO" id="GO:0045505">
    <property type="term" value="F:dynein intermediate chain binding"/>
    <property type="evidence" value="ECO:0007669"/>
    <property type="project" value="InterPro"/>
</dbReference>
<dbReference type="GO" id="GO:0030286">
    <property type="term" value="C:dynein complex"/>
    <property type="evidence" value="ECO:0007669"/>
    <property type="project" value="InterPro"/>
</dbReference>
<dbReference type="Gene3D" id="3.40.50.300">
    <property type="entry name" value="P-loop containing nucleotide triphosphate hydrolases"/>
    <property type="match status" value="1"/>
</dbReference>
<reference evidence="3 4" key="1">
    <citation type="submission" date="2014-05" db="EMBL/GenBank/DDBJ databases">
        <authorList>
            <person name="Sibley D."/>
            <person name="Venepally P."/>
            <person name="Karamycheva S."/>
            <person name="Hadjithomas M."/>
            <person name="Khan A."/>
            <person name="Brunk B."/>
            <person name="Roos D."/>
            <person name="Caler E."/>
            <person name="Lorenzi H."/>
        </authorList>
    </citation>
    <scope>NUCLEOTIDE SEQUENCE [LARGE SCALE GENOMIC DNA]</scope>
    <source>
        <strain evidence="3 4">RUB</strain>
    </source>
</reference>
<feature type="transmembrane region" description="Helical" evidence="1">
    <location>
        <begin position="6"/>
        <end position="27"/>
    </location>
</feature>
<keyword evidence="1" id="KW-1133">Transmembrane helix</keyword>
<dbReference type="InterPro" id="IPR035706">
    <property type="entry name" value="AAA_9"/>
</dbReference>
<dbReference type="VEuPathDB" id="ToxoDB:TGRUB_429670"/>
<dbReference type="PANTHER" id="PTHR22878:SF68">
    <property type="entry name" value="DYNEIN HEAVY CHAIN 6, AXONEMAL-LIKE"/>
    <property type="match status" value="1"/>
</dbReference>
<gene>
    <name evidence="3" type="ORF">TGRUB_429670</name>
</gene>
<sequence>LRIQTLLGELLVTSAVIAYSGVFPAAYRQRCLQRWRGTLARYGVELSAHFDIQKAVGDSLQIQTWIVNMLPNDPLSIENAIILSLSTRWPLLIDPQNQATRWLKKTYPDMIVRNHVSLCVEGSVPGQNLEQFQTRRA</sequence>
<dbReference type="InterPro" id="IPR026983">
    <property type="entry name" value="DHC"/>
</dbReference>
<keyword evidence="1" id="KW-0812">Transmembrane</keyword>
<dbReference type="Pfam" id="PF12781">
    <property type="entry name" value="AAA_9"/>
    <property type="match status" value="1"/>
</dbReference>
<comment type="caution">
    <text evidence="3">The sequence shown here is derived from an EMBL/GenBank/DDBJ whole genome shotgun (WGS) entry which is preliminary data.</text>
</comment>
<dbReference type="GO" id="GO:0051959">
    <property type="term" value="F:dynein light intermediate chain binding"/>
    <property type="evidence" value="ECO:0007669"/>
    <property type="project" value="InterPro"/>
</dbReference>